<accession>A0A0D5NRX9</accession>
<reference evidence="4 5" key="1">
    <citation type="journal article" date="2015" name="J. Biotechnol.">
        <title>Complete genome sequence of Paenibacillus beijingensis 7188(T) (=DSM 24997(T)), a novel rhizobacterium from jujube garden soil.</title>
        <authorList>
            <person name="Kwak Y."/>
            <person name="Shin J.H."/>
        </authorList>
    </citation>
    <scope>NUCLEOTIDE SEQUENCE [LARGE SCALE GENOMIC DNA]</scope>
    <source>
        <strain evidence="4 5">DSM 24997</strain>
    </source>
</reference>
<dbReference type="Proteomes" id="UP000032633">
    <property type="component" value="Chromosome"/>
</dbReference>
<dbReference type="KEGG" id="pbj:VN24_14545"/>
<dbReference type="InterPro" id="IPR043129">
    <property type="entry name" value="ATPase_NBD"/>
</dbReference>
<dbReference type="HOGENOM" id="CLU_036604_13_5_9"/>
<dbReference type="PANTHER" id="PTHR18964">
    <property type="entry name" value="ROK (REPRESSOR, ORF, KINASE) FAMILY"/>
    <property type="match status" value="1"/>
</dbReference>
<comment type="similarity">
    <text evidence="2">Belongs to the ROK (NagC/XylR) family.</text>
</comment>
<protein>
    <submittedName>
        <fullName evidence="4">Transcriptional regulator</fullName>
    </submittedName>
</protein>
<dbReference type="InterPro" id="IPR049874">
    <property type="entry name" value="ROK_cs"/>
</dbReference>
<keyword evidence="5" id="KW-1185">Reference proteome</keyword>
<dbReference type="InterPro" id="IPR036388">
    <property type="entry name" value="WH-like_DNA-bd_sf"/>
</dbReference>
<dbReference type="PATRIC" id="fig|1126833.4.peg.3178"/>
<evidence type="ECO:0000256" key="1">
    <source>
        <dbReference type="ARBA" id="ARBA00002486"/>
    </source>
</evidence>
<organism evidence="4 5">
    <name type="scientific">Paenibacillus beijingensis</name>
    <dbReference type="NCBI Taxonomy" id="1126833"/>
    <lineage>
        <taxon>Bacteria</taxon>
        <taxon>Bacillati</taxon>
        <taxon>Bacillota</taxon>
        <taxon>Bacilli</taxon>
        <taxon>Bacillales</taxon>
        <taxon>Paenibacillaceae</taxon>
        <taxon>Paenibacillus</taxon>
    </lineage>
</organism>
<dbReference type="InterPro" id="IPR036390">
    <property type="entry name" value="WH_DNA-bd_sf"/>
</dbReference>
<keyword evidence="3" id="KW-0859">Xylose metabolism</keyword>
<comment type="function">
    <text evidence="1">Transcriptional repressor of xylose-utilizing enzymes.</text>
</comment>
<evidence type="ECO:0000313" key="4">
    <source>
        <dbReference type="EMBL" id="AJY77742.1"/>
    </source>
</evidence>
<dbReference type="Gene3D" id="3.30.420.40">
    <property type="match status" value="2"/>
</dbReference>
<proteinExistence type="inferred from homology"/>
<dbReference type="PROSITE" id="PS01125">
    <property type="entry name" value="ROK"/>
    <property type="match status" value="1"/>
</dbReference>
<dbReference type="InterPro" id="IPR000600">
    <property type="entry name" value="ROK"/>
</dbReference>
<evidence type="ECO:0000256" key="3">
    <source>
        <dbReference type="ARBA" id="ARBA00022629"/>
    </source>
</evidence>
<dbReference type="SUPFAM" id="SSF53067">
    <property type="entry name" value="Actin-like ATPase domain"/>
    <property type="match status" value="1"/>
</dbReference>
<evidence type="ECO:0000256" key="2">
    <source>
        <dbReference type="ARBA" id="ARBA00006479"/>
    </source>
</evidence>
<reference evidence="5" key="2">
    <citation type="submission" date="2015-03" db="EMBL/GenBank/DDBJ databases">
        <title>Genome sequence of Paenibacillus beijingensis strain DSM 24997T.</title>
        <authorList>
            <person name="Kwak Y."/>
            <person name="Shin J.-H."/>
        </authorList>
    </citation>
    <scope>NUCLEOTIDE SEQUENCE [LARGE SCALE GENOMIC DNA]</scope>
    <source>
        <strain evidence="5">DSM 24997</strain>
    </source>
</reference>
<keyword evidence="3" id="KW-0119">Carbohydrate metabolism</keyword>
<dbReference type="OrthoDB" id="9796533at2"/>
<sequence length="381" mass="41414">MIREHGPISRSEIAKRNGISPTTVASATQELMKEGYVCEVGAGASNGGRKPILLKLASDHLYLIGISVSNFMIEIAQMNLEANISRRSARPVRSLSGDELIEAILSDIALFLQQCPPREQCIGISLITPGVVNSESGTLYFNSKLHLENIPFKQLIETRFGIKTWVENDLNAMVLAEKRFGPYGKCKNMIYVSVADGVGAGIFFHDILLRGGVGGAGELGHTIVDRNGIRCECGNVGCLENYVNWPAVYSRIFASVTRGKPSVIMDLAEGDITRITPAIFKEAIQKHDPLAVDLADEISSFLGLGMVNLINLFNPEIVIIGGSVCVDNNRVIENVRKYVASHALPVLRNLPIRQSTLGKDADLIAAASILLQDIFHFSLAE</sequence>
<dbReference type="AlphaFoldDB" id="A0A0D5NRX9"/>
<dbReference type="Pfam" id="PF13412">
    <property type="entry name" value="HTH_24"/>
    <property type="match status" value="1"/>
</dbReference>
<name>A0A0D5NRX9_9BACL</name>
<dbReference type="STRING" id="1126833.VN24_14545"/>
<evidence type="ECO:0000313" key="5">
    <source>
        <dbReference type="Proteomes" id="UP000032633"/>
    </source>
</evidence>
<dbReference type="EMBL" id="CP011058">
    <property type="protein sequence ID" value="AJY77742.1"/>
    <property type="molecule type" value="Genomic_DNA"/>
</dbReference>
<dbReference type="PANTHER" id="PTHR18964:SF149">
    <property type="entry name" value="BIFUNCTIONAL UDP-N-ACETYLGLUCOSAMINE 2-EPIMERASE_N-ACETYLMANNOSAMINE KINASE"/>
    <property type="match status" value="1"/>
</dbReference>
<dbReference type="GO" id="GO:0042732">
    <property type="term" value="P:D-xylose metabolic process"/>
    <property type="evidence" value="ECO:0007669"/>
    <property type="project" value="UniProtKB-KW"/>
</dbReference>
<gene>
    <name evidence="4" type="ORF">VN24_14545</name>
</gene>
<dbReference type="Gene3D" id="1.10.10.10">
    <property type="entry name" value="Winged helix-like DNA-binding domain superfamily/Winged helix DNA-binding domain"/>
    <property type="match status" value="1"/>
</dbReference>
<dbReference type="Pfam" id="PF00480">
    <property type="entry name" value="ROK"/>
    <property type="match status" value="1"/>
</dbReference>
<dbReference type="SUPFAM" id="SSF46785">
    <property type="entry name" value="Winged helix' DNA-binding domain"/>
    <property type="match status" value="1"/>
</dbReference>